<dbReference type="Pfam" id="PF00107">
    <property type="entry name" value="ADH_zinc_N"/>
    <property type="match status" value="1"/>
</dbReference>
<dbReference type="Gene3D" id="3.40.50.720">
    <property type="entry name" value="NAD(P)-binding Rossmann-like Domain"/>
    <property type="match status" value="1"/>
</dbReference>
<dbReference type="SUPFAM" id="SSF51735">
    <property type="entry name" value="NAD(P)-binding Rossmann-fold domains"/>
    <property type="match status" value="1"/>
</dbReference>
<evidence type="ECO:0000256" key="4">
    <source>
        <dbReference type="ARBA" id="ARBA00023002"/>
    </source>
</evidence>
<dbReference type="InterPro" id="IPR011032">
    <property type="entry name" value="GroES-like_sf"/>
</dbReference>
<feature type="domain" description="Enoyl reductase (ER)" evidence="5">
    <location>
        <begin position="21"/>
        <end position="358"/>
    </location>
</feature>
<dbReference type="InterPro" id="IPR020843">
    <property type="entry name" value="ER"/>
</dbReference>
<proteinExistence type="inferred from homology"/>
<organism evidence="6 7">
    <name type="scientific">Curvularia clavata</name>
    <dbReference type="NCBI Taxonomy" id="95742"/>
    <lineage>
        <taxon>Eukaryota</taxon>
        <taxon>Fungi</taxon>
        <taxon>Dikarya</taxon>
        <taxon>Ascomycota</taxon>
        <taxon>Pezizomycotina</taxon>
        <taxon>Dothideomycetes</taxon>
        <taxon>Pleosporomycetidae</taxon>
        <taxon>Pleosporales</taxon>
        <taxon>Pleosporineae</taxon>
        <taxon>Pleosporaceae</taxon>
        <taxon>Curvularia</taxon>
    </lineage>
</organism>
<dbReference type="InterPro" id="IPR013149">
    <property type="entry name" value="ADH-like_C"/>
</dbReference>
<evidence type="ECO:0000313" key="7">
    <source>
        <dbReference type="Proteomes" id="UP001056012"/>
    </source>
</evidence>
<dbReference type="InterPro" id="IPR036291">
    <property type="entry name" value="NAD(P)-bd_dom_sf"/>
</dbReference>
<evidence type="ECO:0000313" key="6">
    <source>
        <dbReference type="EMBL" id="USP82856.1"/>
    </source>
</evidence>
<dbReference type="PANTHER" id="PTHR45348:SF6">
    <property type="entry name" value="TRANS-ENOYL REDUCTASE APDC"/>
    <property type="match status" value="1"/>
</dbReference>
<sequence length="361" mass="39076">MPSHNPRVPLIQRALVSTGPGVLALKPVPVPRIAPDEVLVRTVAVALNPSDYKLLDQSTTAGAISGADLAGVVVRVGSSEEAQSYLQVGDRVCGFAFGANPGNPHNGAFAQYVAATARLCVRLPDDVSFATAASLPMGLFTVGFIFRSLGLDMELSTTTENGKAKEFVLVHGGGTATGTLTIQLLRRAGYKPISTCSPSSFELAKSRGAEATFDYNSPTVCDEIREYTNDSLRLVVDCIGSPETMTLCYSSIGDRGGRYAALERYPRRLTIRRRDITHDWVYGWTIFGKEVKLAGAYYRPELPEDRIMGELWAEEMEKVLQSGELEPHPLDVSPGGLGVVLSKLDLLRRGKIRGKKVVVMM</sequence>
<dbReference type="SMART" id="SM00829">
    <property type="entry name" value="PKS_ER"/>
    <property type="match status" value="1"/>
</dbReference>
<evidence type="ECO:0000256" key="1">
    <source>
        <dbReference type="ARBA" id="ARBA00008072"/>
    </source>
</evidence>
<dbReference type="InterPro" id="IPR047122">
    <property type="entry name" value="Trans-enoyl_RdTase-like"/>
</dbReference>
<protein>
    <recommendedName>
        <fullName evidence="5">Enoyl reductase (ER) domain-containing protein</fullName>
    </recommendedName>
</protein>
<dbReference type="Gene3D" id="3.90.180.10">
    <property type="entry name" value="Medium-chain alcohol dehydrogenases, catalytic domain"/>
    <property type="match status" value="1"/>
</dbReference>
<dbReference type="InterPro" id="IPR013154">
    <property type="entry name" value="ADH-like_N"/>
</dbReference>
<dbReference type="OrthoDB" id="48317at2759"/>
<dbReference type="AlphaFoldDB" id="A0A9Q8ZGA1"/>
<evidence type="ECO:0000259" key="5">
    <source>
        <dbReference type="SMART" id="SM00829"/>
    </source>
</evidence>
<keyword evidence="3" id="KW-0521">NADP</keyword>
<dbReference type="Proteomes" id="UP001056012">
    <property type="component" value="Chromosome 8"/>
</dbReference>
<reference evidence="6" key="1">
    <citation type="submission" date="2021-12" db="EMBL/GenBank/DDBJ databases">
        <title>Curvularia clavata genome.</title>
        <authorList>
            <person name="Cao Y."/>
        </authorList>
    </citation>
    <scope>NUCLEOTIDE SEQUENCE</scope>
    <source>
        <strain evidence="6">Yc1106</strain>
    </source>
</reference>
<comment type="similarity">
    <text evidence="1">Belongs to the zinc-containing alcohol dehydrogenase family.</text>
</comment>
<dbReference type="Pfam" id="PF08240">
    <property type="entry name" value="ADH_N"/>
    <property type="match status" value="1"/>
</dbReference>
<evidence type="ECO:0000256" key="2">
    <source>
        <dbReference type="ARBA" id="ARBA00011245"/>
    </source>
</evidence>
<keyword evidence="7" id="KW-1185">Reference proteome</keyword>
<dbReference type="GO" id="GO:0016651">
    <property type="term" value="F:oxidoreductase activity, acting on NAD(P)H"/>
    <property type="evidence" value="ECO:0007669"/>
    <property type="project" value="InterPro"/>
</dbReference>
<gene>
    <name evidence="6" type="ORF">yc1106_10130</name>
</gene>
<name>A0A9Q8ZGA1_CURCL</name>
<keyword evidence="4" id="KW-0560">Oxidoreductase</keyword>
<comment type="subunit">
    <text evidence="2">Monomer.</text>
</comment>
<dbReference type="VEuPathDB" id="FungiDB:yc1106_10130"/>
<evidence type="ECO:0000256" key="3">
    <source>
        <dbReference type="ARBA" id="ARBA00022857"/>
    </source>
</evidence>
<dbReference type="CDD" id="cd08249">
    <property type="entry name" value="enoyl_reductase_like"/>
    <property type="match status" value="1"/>
</dbReference>
<dbReference type="PANTHER" id="PTHR45348">
    <property type="entry name" value="HYPOTHETICAL OXIDOREDUCTASE (EUROFUNG)"/>
    <property type="match status" value="1"/>
</dbReference>
<dbReference type="SUPFAM" id="SSF50129">
    <property type="entry name" value="GroES-like"/>
    <property type="match status" value="1"/>
</dbReference>
<dbReference type="EMBL" id="CP089281">
    <property type="protein sequence ID" value="USP82856.1"/>
    <property type="molecule type" value="Genomic_DNA"/>
</dbReference>
<accession>A0A9Q8ZGA1</accession>